<sequence>MQFYRSNIHNLLNSEDEHPDFIEVQTSSEQGSEASPIDLTDDVDDNDVHMEGSHSPPPSPETSRGSSAKPKRHRTVFTEKQLKALQLCFDNTPSPTIQQCEDLAVTLGIQYDTVRQWFSRERLKAPRRLLPDGTKLELRKRLTPGQKSRLEHEYELNPHPSEEKRKEIALDINLSYLRVSNWYMHMNSSWGRRKKERLAAKTSSMR</sequence>
<feature type="DNA-binding region" description="Homeobox" evidence="5">
    <location>
        <begin position="70"/>
        <end position="129"/>
    </location>
</feature>
<keyword evidence="10" id="KW-1185">Reference proteome</keyword>
<feature type="domain" description="Homeobox" evidence="8">
    <location>
        <begin position="133"/>
        <end position="193"/>
    </location>
</feature>
<feature type="region of interest" description="Disordered" evidence="7">
    <location>
        <begin position="1"/>
        <end position="74"/>
    </location>
</feature>
<evidence type="ECO:0000256" key="2">
    <source>
        <dbReference type="ARBA" id="ARBA00023125"/>
    </source>
</evidence>
<keyword evidence="4 5" id="KW-0539">Nucleus</keyword>
<dbReference type="PANTHER" id="PTHR24324">
    <property type="entry name" value="HOMEOBOX PROTEIN HHEX"/>
    <property type="match status" value="1"/>
</dbReference>
<keyword evidence="3 5" id="KW-0371">Homeobox</keyword>
<dbReference type="GO" id="GO:0006357">
    <property type="term" value="P:regulation of transcription by RNA polymerase II"/>
    <property type="evidence" value="ECO:0007669"/>
    <property type="project" value="TreeGrafter"/>
</dbReference>
<dbReference type="OrthoDB" id="6159439at2759"/>
<evidence type="ECO:0000259" key="8">
    <source>
        <dbReference type="PROSITE" id="PS50071"/>
    </source>
</evidence>
<dbReference type="InterPro" id="IPR009057">
    <property type="entry name" value="Homeodomain-like_sf"/>
</dbReference>
<comment type="caution">
    <text evidence="9">The sequence shown here is derived from an EMBL/GenBank/DDBJ whole genome shotgun (WGS) entry which is preliminary data.</text>
</comment>
<evidence type="ECO:0000256" key="6">
    <source>
        <dbReference type="RuleBase" id="RU000682"/>
    </source>
</evidence>
<evidence type="ECO:0000256" key="4">
    <source>
        <dbReference type="ARBA" id="ARBA00023242"/>
    </source>
</evidence>
<dbReference type="AlphaFoldDB" id="A0A8H6HAX5"/>
<evidence type="ECO:0000256" key="1">
    <source>
        <dbReference type="ARBA" id="ARBA00004123"/>
    </source>
</evidence>
<dbReference type="Pfam" id="PF00046">
    <property type="entry name" value="Homeodomain"/>
    <property type="match status" value="2"/>
</dbReference>
<dbReference type="GO" id="GO:0030154">
    <property type="term" value="P:cell differentiation"/>
    <property type="evidence" value="ECO:0007669"/>
    <property type="project" value="TreeGrafter"/>
</dbReference>
<evidence type="ECO:0000256" key="3">
    <source>
        <dbReference type="ARBA" id="ARBA00023155"/>
    </source>
</evidence>
<dbReference type="SMART" id="SM00389">
    <property type="entry name" value="HOX"/>
    <property type="match status" value="2"/>
</dbReference>
<feature type="compositionally biased region" description="Polar residues" evidence="7">
    <location>
        <begin position="24"/>
        <end position="33"/>
    </location>
</feature>
<dbReference type="PANTHER" id="PTHR24324:SF5">
    <property type="entry name" value="HEMATOPOIETICALLY-EXPRESSED HOMEOBOX PROTEIN HHEX"/>
    <property type="match status" value="1"/>
</dbReference>
<dbReference type="SUPFAM" id="SSF46689">
    <property type="entry name" value="Homeodomain-like"/>
    <property type="match status" value="2"/>
</dbReference>
<dbReference type="PROSITE" id="PS50071">
    <property type="entry name" value="HOMEOBOX_2"/>
    <property type="match status" value="2"/>
</dbReference>
<dbReference type="GO" id="GO:0000978">
    <property type="term" value="F:RNA polymerase II cis-regulatory region sequence-specific DNA binding"/>
    <property type="evidence" value="ECO:0007669"/>
    <property type="project" value="TreeGrafter"/>
</dbReference>
<dbReference type="GO" id="GO:0005634">
    <property type="term" value="C:nucleus"/>
    <property type="evidence" value="ECO:0007669"/>
    <property type="project" value="UniProtKB-SubCell"/>
</dbReference>
<evidence type="ECO:0000256" key="5">
    <source>
        <dbReference type="PROSITE-ProRule" id="PRU00108"/>
    </source>
</evidence>
<evidence type="ECO:0000313" key="10">
    <source>
        <dbReference type="Proteomes" id="UP000521943"/>
    </source>
</evidence>
<feature type="domain" description="Homeobox" evidence="8">
    <location>
        <begin position="68"/>
        <end position="128"/>
    </location>
</feature>
<gene>
    <name evidence="9" type="ORF">DFP72DRAFT_1079711</name>
</gene>
<dbReference type="InterPro" id="IPR001356">
    <property type="entry name" value="HD"/>
</dbReference>
<name>A0A8H6HAX5_9AGAR</name>
<dbReference type="Proteomes" id="UP000521943">
    <property type="component" value="Unassembled WGS sequence"/>
</dbReference>
<evidence type="ECO:0000313" key="9">
    <source>
        <dbReference type="EMBL" id="KAF6743700.1"/>
    </source>
</evidence>
<evidence type="ECO:0000256" key="7">
    <source>
        <dbReference type="SAM" id="MobiDB-lite"/>
    </source>
</evidence>
<dbReference type="CDD" id="cd00086">
    <property type="entry name" value="homeodomain"/>
    <property type="match status" value="1"/>
</dbReference>
<organism evidence="9 10">
    <name type="scientific">Ephemerocybe angulata</name>
    <dbReference type="NCBI Taxonomy" id="980116"/>
    <lineage>
        <taxon>Eukaryota</taxon>
        <taxon>Fungi</taxon>
        <taxon>Dikarya</taxon>
        <taxon>Basidiomycota</taxon>
        <taxon>Agaricomycotina</taxon>
        <taxon>Agaricomycetes</taxon>
        <taxon>Agaricomycetidae</taxon>
        <taxon>Agaricales</taxon>
        <taxon>Agaricineae</taxon>
        <taxon>Psathyrellaceae</taxon>
        <taxon>Ephemerocybe</taxon>
    </lineage>
</organism>
<comment type="subcellular location">
    <subcellularLocation>
        <location evidence="1 5 6">Nucleus</location>
    </subcellularLocation>
</comment>
<protein>
    <recommendedName>
        <fullName evidence="8">Homeobox domain-containing protein</fullName>
    </recommendedName>
</protein>
<proteinExistence type="predicted"/>
<dbReference type="EMBL" id="JACGCI010000138">
    <property type="protein sequence ID" value="KAF6743700.1"/>
    <property type="molecule type" value="Genomic_DNA"/>
</dbReference>
<dbReference type="Gene3D" id="1.10.10.60">
    <property type="entry name" value="Homeodomain-like"/>
    <property type="match status" value="2"/>
</dbReference>
<reference evidence="9 10" key="1">
    <citation type="submission" date="2020-07" db="EMBL/GenBank/DDBJ databases">
        <title>Comparative genomics of pyrophilous fungi reveals a link between fire events and developmental genes.</title>
        <authorList>
            <consortium name="DOE Joint Genome Institute"/>
            <person name="Steindorff A.S."/>
            <person name="Carver A."/>
            <person name="Calhoun S."/>
            <person name="Stillman K."/>
            <person name="Liu H."/>
            <person name="Lipzen A."/>
            <person name="Pangilinan J."/>
            <person name="Labutti K."/>
            <person name="Bruns T.D."/>
            <person name="Grigoriev I.V."/>
        </authorList>
    </citation>
    <scope>NUCLEOTIDE SEQUENCE [LARGE SCALE GENOMIC DNA]</scope>
    <source>
        <strain evidence="9 10">CBS 144469</strain>
    </source>
</reference>
<keyword evidence="2 5" id="KW-0238">DNA-binding</keyword>
<accession>A0A8H6HAX5</accession>
<feature type="compositionally biased region" description="Polar residues" evidence="7">
    <location>
        <begin position="1"/>
        <end position="13"/>
    </location>
</feature>
<feature type="DNA-binding region" description="Homeobox" evidence="5">
    <location>
        <begin position="135"/>
        <end position="194"/>
    </location>
</feature>
<dbReference type="InterPro" id="IPR051000">
    <property type="entry name" value="Homeobox_DNA-bind_prot"/>
</dbReference>